<protein>
    <recommendedName>
        <fullName evidence="6">Lipoprotein</fullName>
    </recommendedName>
</protein>
<sequence length="75" mass="8272">MKSKSCYTLVVPLLLAASLSGCVVAPVEPAEVAPAGVVYVAPVGVVPGPGYSWRYHAHYGWGWWHPRYGWHRGWH</sequence>
<evidence type="ECO:0000313" key="4">
    <source>
        <dbReference type="Proteomes" id="UP000343335"/>
    </source>
</evidence>
<evidence type="ECO:0008006" key="6">
    <source>
        <dbReference type="Google" id="ProtNLM"/>
    </source>
</evidence>
<keyword evidence="5" id="KW-1185">Reference proteome</keyword>
<gene>
    <name evidence="2" type="ORF">NTU39_16110</name>
    <name evidence="3" type="ORF">PCO31010_00848</name>
</gene>
<evidence type="ECO:0000313" key="3">
    <source>
        <dbReference type="EMBL" id="VVD75337.1"/>
    </source>
</evidence>
<dbReference type="AlphaFoldDB" id="A0A5E4SI70"/>
<evidence type="ECO:0000256" key="1">
    <source>
        <dbReference type="SAM" id="SignalP"/>
    </source>
</evidence>
<dbReference type="PROSITE" id="PS51257">
    <property type="entry name" value="PROKAR_LIPOPROTEIN"/>
    <property type="match status" value="1"/>
</dbReference>
<evidence type="ECO:0000313" key="5">
    <source>
        <dbReference type="Proteomes" id="UP001058980"/>
    </source>
</evidence>
<proteinExistence type="predicted"/>
<evidence type="ECO:0000313" key="2">
    <source>
        <dbReference type="EMBL" id="UVA77623.1"/>
    </source>
</evidence>
<dbReference type="EMBL" id="CABPSA010000001">
    <property type="protein sequence ID" value="VVD75337.1"/>
    <property type="molecule type" value="Genomic_DNA"/>
</dbReference>
<feature type="signal peptide" evidence="1">
    <location>
        <begin position="1"/>
        <end position="25"/>
    </location>
</feature>
<dbReference type="Proteomes" id="UP000343335">
    <property type="component" value="Unassembled WGS sequence"/>
</dbReference>
<reference evidence="3 4" key="1">
    <citation type="submission" date="2019-08" db="EMBL/GenBank/DDBJ databases">
        <authorList>
            <person name="Peeters C."/>
        </authorList>
    </citation>
    <scope>NUCLEOTIDE SEQUENCE [LARGE SCALE GENOMIC DNA]</scope>
    <source>
        <strain evidence="3 4">LMG 31010</strain>
    </source>
</reference>
<keyword evidence="1" id="KW-0732">Signal</keyword>
<dbReference type="RefSeq" id="WP_150663099.1">
    <property type="nucleotide sequence ID" value="NZ_CABPSA010000001.1"/>
</dbReference>
<accession>A0A5E4SI70</accession>
<feature type="chain" id="PRO_5023051379" description="Lipoprotein" evidence="1">
    <location>
        <begin position="26"/>
        <end position="75"/>
    </location>
</feature>
<organism evidence="3 4">
    <name type="scientific">Pandoraea commovens</name>
    <dbReference type="NCBI Taxonomy" id="2508289"/>
    <lineage>
        <taxon>Bacteria</taxon>
        <taxon>Pseudomonadati</taxon>
        <taxon>Pseudomonadota</taxon>
        <taxon>Betaproteobacteria</taxon>
        <taxon>Burkholderiales</taxon>
        <taxon>Burkholderiaceae</taxon>
        <taxon>Pandoraea</taxon>
    </lineage>
</organism>
<reference evidence="2" key="2">
    <citation type="submission" date="2022-08" db="EMBL/GenBank/DDBJ databases">
        <title>Multi-unit outbreak of Pandoraea commovens among non-cystic fibrosis intensive care patients from 2019 to 2021 in Berlin, Germany.</title>
        <authorList>
            <person name="Menzel P."/>
        </authorList>
    </citation>
    <scope>NUCLEOTIDE SEQUENCE</scope>
    <source>
        <strain evidence="2">LB-19-202-79</strain>
    </source>
</reference>
<dbReference type="EMBL" id="CP102780">
    <property type="protein sequence ID" value="UVA77623.1"/>
    <property type="molecule type" value="Genomic_DNA"/>
</dbReference>
<name>A0A5E4SI70_9BURK</name>
<dbReference type="Proteomes" id="UP001058980">
    <property type="component" value="Chromosome"/>
</dbReference>